<reference evidence="2" key="1">
    <citation type="submission" date="2020-05" db="EMBL/GenBank/DDBJ databases">
        <title>Phylogenomic resolution of chytrid fungi.</title>
        <authorList>
            <person name="Stajich J.E."/>
            <person name="Amses K."/>
            <person name="Simmons R."/>
            <person name="Seto K."/>
            <person name="Myers J."/>
            <person name="Bonds A."/>
            <person name="Quandt C.A."/>
            <person name="Barry K."/>
            <person name="Liu P."/>
            <person name="Grigoriev I."/>
            <person name="Longcore J.E."/>
            <person name="James T.Y."/>
        </authorList>
    </citation>
    <scope>NUCLEOTIDE SEQUENCE</scope>
    <source>
        <strain evidence="2">PLAUS21</strain>
    </source>
</reference>
<name>A0AAD5UJA5_9FUNG</name>
<evidence type="ECO:0000256" key="1">
    <source>
        <dbReference type="SAM" id="MobiDB-lite"/>
    </source>
</evidence>
<organism evidence="2 3">
    <name type="scientific">Boothiomyces macroporosus</name>
    <dbReference type="NCBI Taxonomy" id="261099"/>
    <lineage>
        <taxon>Eukaryota</taxon>
        <taxon>Fungi</taxon>
        <taxon>Fungi incertae sedis</taxon>
        <taxon>Chytridiomycota</taxon>
        <taxon>Chytridiomycota incertae sedis</taxon>
        <taxon>Chytridiomycetes</taxon>
        <taxon>Rhizophydiales</taxon>
        <taxon>Terramycetaceae</taxon>
        <taxon>Boothiomyces</taxon>
    </lineage>
</organism>
<dbReference type="EMBL" id="JADGKB010000052">
    <property type="protein sequence ID" value="KAJ3256310.1"/>
    <property type="molecule type" value="Genomic_DNA"/>
</dbReference>
<sequence>MMSFQTQSNVAATTVLAFTTKPKANSIGGDHSTSDKSDGSTSSSPRDNLTQIQEDSSATLVPYAGKKPRAWGELRPVFNLKKKKVPAPKQHGVPEPNQSELPIPTEEDCVWIIQSLDTMNHQMYPYLYRSLIKDNYPKEYRLRVLERMFELLL</sequence>
<keyword evidence="3" id="KW-1185">Reference proteome</keyword>
<evidence type="ECO:0000313" key="2">
    <source>
        <dbReference type="EMBL" id="KAJ3256310.1"/>
    </source>
</evidence>
<gene>
    <name evidence="2" type="ORF">HK103_005565</name>
</gene>
<comment type="caution">
    <text evidence="2">The sequence shown here is derived from an EMBL/GenBank/DDBJ whole genome shotgun (WGS) entry which is preliminary data.</text>
</comment>
<feature type="region of interest" description="Disordered" evidence="1">
    <location>
        <begin position="20"/>
        <end position="59"/>
    </location>
</feature>
<feature type="compositionally biased region" description="Polar residues" evidence="1">
    <location>
        <begin position="45"/>
        <end position="59"/>
    </location>
</feature>
<accession>A0AAD5UJA5</accession>
<evidence type="ECO:0000313" key="3">
    <source>
        <dbReference type="Proteomes" id="UP001210925"/>
    </source>
</evidence>
<proteinExistence type="predicted"/>
<dbReference type="AlphaFoldDB" id="A0AAD5UJA5"/>
<protein>
    <submittedName>
        <fullName evidence="2">Uncharacterized protein</fullName>
    </submittedName>
</protein>
<dbReference type="Proteomes" id="UP001210925">
    <property type="component" value="Unassembled WGS sequence"/>
</dbReference>